<name>E9PAD5_YEASX</name>
<proteinExistence type="predicted"/>
<dbReference type="PANTHER" id="PTHR46310">
    <property type="entry name" value="AMIDASE 1"/>
    <property type="match status" value="1"/>
</dbReference>
<dbReference type="AlphaFoldDB" id="E9PAD5"/>
<accession>E9PAD5</accession>
<dbReference type="SUPFAM" id="SSF75304">
    <property type="entry name" value="Amidase signature (AS) enzymes"/>
    <property type="match status" value="1"/>
</dbReference>
<dbReference type="InterPro" id="IPR023631">
    <property type="entry name" value="Amidase_dom"/>
</dbReference>
<organism evidence="2">
    <name type="scientific">Saccharomyces cerevisiae</name>
    <name type="common">Baker's yeast</name>
    <dbReference type="NCBI Taxonomy" id="4932"/>
    <lineage>
        <taxon>Eukaryota</taxon>
        <taxon>Fungi</taxon>
        <taxon>Dikarya</taxon>
        <taxon>Ascomycota</taxon>
        <taxon>Saccharomycotina</taxon>
        <taxon>Saccharomycetes</taxon>
        <taxon>Saccharomycetales</taxon>
        <taxon>Saccharomycetaceae</taxon>
        <taxon>Saccharomyces</taxon>
    </lineage>
</organism>
<protein>
    <submittedName>
        <fullName evidence="2">ORF near MEL</fullName>
    </submittedName>
</protein>
<dbReference type="EMBL" id="Z37509">
    <property type="protein sequence ID" value="CAA85738.1"/>
    <property type="molecule type" value="Genomic_DNA"/>
</dbReference>
<dbReference type="Pfam" id="PF01425">
    <property type="entry name" value="Amidase"/>
    <property type="match status" value="1"/>
</dbReference>
<dbReference type="InterPro" id="IPR036928">
    <property type="entry name" value="AS_sf"/>
</dbReference>
<reference evidence="2" key="1">
    <citation type="journal article" date="1994" name="Yeast">
        <title>Consideration of the evolution of the Saccharomyces cerevisiae MEL gene family on the basis of the nucleotide sequences of the genes and their flanking regions.</title>
        <authorList>
            <person name="Turakainen H."/>
            <person name="Kristo P."/>
            <person name="Korhola M."/>
        </authorList>
    </citation>
    <scope>NUCLEOTIDE SEQUENCE</scope>
</reference>
<dbReference type="PANTHER" id="PTHR46310:SF7">
    <property type="entry name" value="AMIDASE 1"/>
    <property type="match status" value="1"/>
</dbReference>
<evidence type="ECO:0000259" key="1">
    <source>
        <dbReference type="Pfam" id="PF01425"/>
    </source>
</evidence>
<dbReference type="Gene3D" id="3.90.1300.10">
    <property type="entry name" value="Amidase signature (AS) domain"/>
    <property type="match status" value="1"/>
</dbReference>
<evidence type="ECO:0000313" key="2">
    <source>
        <dbReference type="EMBL" id="CAA85738.1"/>
    </source>
</evidence>
<feature type="domain" description="Amidase" evidence="1">
    <location>
        <begin position="97"/>
        <end position="305"/>
    </location>
</feature>
<sequence>MMFYQDYFLETILVQSSGASATLCTNASISPLNVSSVLTLDGSILPNGPYFGSYLDGKLSIYKAYRLYADTYAAFQSGIVPSDEDANSFMVLPGGVAVAHAQTIAVPSKLYYTVTKEQPLAGYRVAIKDLYDIAGVKTGGSSRTYYDVYGEANMTWPSVHRLIDMGAVIVGNLKLTQFANGETPTADYVDYHAPFNPRGDGYQSPSSSSCGSGAAEAAYDWLDFTVGSDTGCSVRCPAGAQGLYGLRPTFDAISLDGVIPMSDIMDTAGYFSRDPELFRVFGEAWYGENENISKSYTSFPNTVYTFDIKEEQVGFTQSRASPEALEMFNKFVNDVVNFVNGTNPKLDVYSKFEEDTGQSLTDVSNSTWSGLAGYYQYVNIWQPFAKDYQEAFDGDTPFLDPIPKFRWDWAYFNFTETGYERAVANKQLFDQWWNTNVTTRDPETCSNSLYLFLSSIGTVNYRDTYRSAPSASSISGFADMMISLFARTPEAIVPLGEVPYNSRITLTEKYLPVTAAIGAAPGCDFMVLDLIDKLSEAGIIGGVATGPRMFPSKN</sequence>